<reference evidence="2" key="2">
    <citation type="journal article" date="2021" name="Genome Biol. Evol.">
        <title>Developing a high-quality reference genome for a parasitic bivalve with doubly uniparental inheritance (Bivalvia: Unionida).</title>
        <authorList>
            <person name="Smith C.H."/>
        </authorList>
    </citation>
    <scope>NUCLEOTIDE SEQUENCE</scope>
    <source>
        <strain evidence="2">CHS0354</strain>
        <tissue evidence="2">Mantle</tissue>
    </source>
</reference>
<reference evidence="2" key="3">
    <citation type="submission" date="2023-05" db="EMBL/GenBank/DDBJ databases">
        <authorList>
            <person name="Smith C.H."/>
        </authorList>
    </citation>
    <scope>NUCLEOTIDE SEQUENCE</scope>
    <source>
        <strain evidence="2">CHS0354</strain>
        <tissue evidence="2">Mantle</tissue>
    </source>
</reference>
<dbReference type="AlphaFoldDB" id="A0AAE0T3I8"/>
<organism evidence="2 3">
    <name type="scientific">Potamilus streckersoni</name>
    <dbReference type="NCBI Taxonomy" id="2493646"/>
    <lineage>
        <taxon>Eukaryota</taxon>
        <taxon>Metazoa</taxon>
        <taxon>Spiralia</taxon>
        <taxon>Lophotrochozoa</taxon>
        <taxon>Mollusca</taxon>
        <taxon>Bivalvia</taxon>
        <taxon>Autobranchia</taxon>
        <taxon>Heteroconchia</taxon>
        <taxon>Palaeoheterodonta</taxon>
        <taxon>Unionida</taxon>
        <taxon>Unionoidea</taxon>
        <taxon>Unionidae</taxon>
        <taxon>Ambleminae</taxon>
        <taxon>Lampsilini</taxon>
        <taxon>Potamilus</taxon>
    </lineage>
</organism>
<evidence type="ECO:0000256" key="1">
    <source>
        <dbReference type="SAM" id="SignalP"/>
    </source>
</evidence>
<name>A0AAE0T3I8_9BIVA</name>
<dbReference type="Proteomes" id="UP001195483">
    <property type="component" value="Unassembled WGS sequence"/>
</dbReference>
<sequence length="184" mass="20559">MAVLLLSIILTYFLCGGLTTAKKLKPYLDYQMIRRGFPGLFYTLEGIQILVDIATKNRQELLINQTSIINNFFSLPVDGGACCITNVVYSSNQTLYNLNGALKYVVTLLNANGQQLYQYIPLGLCILHIAKEANILDNKPKEEKYICENRVEFGDIQVAEAINHNINVASRVELIGKLKKGSVK</sequence>
<feature type="chain" id="PRO_5042230104" evidence="1">
    <location>
        <begin position="22"/>
        <end position="184"/>
    </location>
</feature>
<accession>A0AAE0T3I8</accession>
<protein>
    <submittedName>
        <fullName evidence="2">Uncharacterized protein</fullName>
    </submittedName>
</protein>
<gene>
    <name evidence="2" type="ORF">CHS0354_042977</name>
</gene>
<keyword evidence="3" id="KW-1185">Reference proteome</keyword>
<dbReference type="EMBL" id="JAEAOA010002359">
    <property type="protein sequence ID" value="KAK3603147.1"/>
    <property type="molecule type" value="Genomic_DNA"/>
</dbReference>
<proteinExistence type="predicted"/>
<feature type="signal peptide" evidence="1">
    <location>
        <begin position="1"/>
        <end position="21"/>
    </location>
</feature>
<comment type="caution">
    <text evidence="2">The sequence shown here is derived from an EMBL/GenBank/DDBJ whole genome shotgun (WGS) entry which is preliminary data.</text>
</comment>
<keyword evidence="1" id="KW-0732">Signal</keyword>
<evidence type="ECO:0000313" key="2">
    <source>
        <dbReference type="EMBL" id="KAK3603147.1"/>
    </source>
</evidence>
<reference evidence="2" key="1">
    <citation type="journal article" date="2021" name="Genome Biol. Evol.">
        <title>A High-Quality Reference Genome for a Parasitic Bivalve with Doubly Uniparental Inheritance (Bivalvia: Unionida).</title>
        <authorList>
            <person name="Smith C.H."/>
        </authorList>
    </citation>
    <scope>NUCLEOTIDE SEQUENCE</scope>
    <source>
        <strain evidence="2">CHS0354</strain>
    </source>
</reference>
<evidence type="ECO:0000313" key="3">
    <source>
        <dbReference type="Proteomes" id="UP001195483"/>
    </source>
</evidence>